<dbReference type="RefSeq" id="WP_277858547.1">
    <property type="nucleotide sequence ID" value="NZ_JARRAG010000001.1"/>
</dbReference>
<evidence type="ECO:0000313" key="1">
    <source>
        <dbReference type="EMBL" id="MDG3002180.1"/>
    </source>
</evidence>
<dbReference type="Proteomes" id="UP001216907">
    <property type="component" value="Unassembled WGS sequence"/>
</dbReference>
<evidence type="ECO:0000313" key="2">
    <source>
        <dbReference type="Proteomes" id="UP001216907"/>
    </source>
</evidence>
<dbReference type="InterPro" id="IPR038764">
    <property type="entry name" value="GNAT_N_AcTrfase_prd"/>
</dbReference>
<name>A0ABT6F3Q1_9BACT</name>
<organism evidence="1 2">
    <name type="scientific">Paludisphaera mucosa</name>
    <dbReference type="NCBI Taxonomy" id="3030827"/>
    <lineage>
        <taxon>Bacteria</taxon>
        <taxon>Pseudomonadati</taxon>
        <taxon>Planctomycetota</taxon>
        <taxon>Planctomycetia</taxon>
        <taxon>Isosphaerales</taxon>
        <taxon>Isosphaeraceae</taxon>
        <taxon>Paludisphaera</taxon>
    </lineage>
</organism>
<keyword evidence="2" id="KW-1185">Reference proteome</keyword>
<accession>A0ABT6F3Q1</accession>
<evidence type="ECO:0008006" key="3">
    <source>
        <dbReference type="Google" id="ProtNLM"/>
    </source>
</evidence>
<proteinExistence type="predicted"/>
<sequence>MSSLRRELEGVVIRRAQSPADYRACQDAQRKAWGIAEDGYVIPVATMAGANLHGGLVLGAFQADGAAAAMSFGFLARIEGRIGLYSQLTGVVPGRQSMGLGRHMKLLQREFARADGLPVIAWAFDPLQSGNARFNLAKLGVRVRSYVDDMYGPRTDALNVGVPTDRVIALWDVFEDHAPLDDPGDAPSLIAIREGLPAAVPATADADRLWLPIPHDVAALRHERPTVAEAWRQAVRRAFQAAFDAGYEAAGFVREGEPRCGYILRRRAGD</sequence>
<dbReference type="PANTHER" id="PTHR41700">
    <property type="entry name" value="GCN5-RELATED N-ACETYLTRANSFERASE"/>
    <property type="match status" value="1"/>
</dbReference>
<dbReference type="EMBL" id="JARRAG010000001">
    <property type="protein sequence ID" value="MDG3002180.1"/>
    <property type="molecule type" value="Genomic_DNA"/>
</dbReference>
<comment type="caution">
    <text evidence="1">The sequence shown here is derived from an EMBL/GenBank/DDBJ whole genome shotgun (WGS) entry which is preliminary data.</text>
</comment>
<protein>
    <recommendedName>
        <fullName evidence="3">N-acetyltransferase domain-containing protein</fullName>
    </recommendedName>
</protein>
<gene>
    <name evidence="1" type="ORF">PZE19_00115</name>
</gene>
<dbReference type="PANTHER" id="PTHR41700:SF1">
    <property type="entry name" value="N-ACETYLTRANSFERASE DOMAIN-CONTAINING PROTEIN"/>
    <property type="match status" value="1"/>
</dbReference>
<reference evidence="1 2" key="1">
    <citation type="submission" date="2023-03" db="EMBL/GenBank/DDBJ databases">
        <title>Paludisphaera mucosa sp. nov. a novel planctomycete from northern fen.</title>
        <authorList>
            <person name="Ivanova A."/>
        </authorList>
    </citation>
    <scope>NUCLEOTIDE SEQUENCE [LARGE SCALE GENOMIC DNA]</scope>
    <source>
        <strain evidence="1 2">Pla2</strain>
    </source>
</reference>